<dbReference type="Gene3D" id="2.40.50.40">
    <property type="match status" value="1"/>
</dbReference>
<feature type="compositionally biased region" description="Basic residues" evidence="3">
    <location>
        <begin position="62"/>
        <end position="72"/>
    </location>
</feature>
<dbReference type="InterPro" id="IPR033773">
    <property type="entry name" value="CBX7_C"/>
</dbReference>
<organism evidence="5">
    <name type="scientific">Aceria tosichella</name>
    <name type="common">wheat curl mite</name>
    <dbReference type="NCBI Taxonomy" id="561515"/>
    <lineage>
        <taxon>Eukaryota</taxon>
        <taxon>Metazoa</taxon>
        <taxon>Ecdysozoa</taxon>
        <taxon>Arthropoda</taxon>
        <taxon>Chelicerata</taxon>
        <taxon>Arachnida</taxon>
        <taxon>Acari</taxon>
        <taxon>Acariformes</taxon>
        <taxon>Trombidiformes</taxon>
        <taxon>Prostigmata</taxon>
        <taxon>Eupodina</taxon>
        <taxon>Eriophyoidea</taxon>
        <taxon>Eriophyidae</taxon>
        <taxon>Eriophyinae</taxon>
        <taxon>Aceriini</taxon>
        <taxon>Aceria</taxon>
    </lineage>
</organism>
<dbReference type="GO" id="GO:0000122">
    <property type="term" value="P:negative regulation of transcription by RNA polymerase II"/>
    <property type="evidence" value="ECO:0007669"/>
    <property type="project" value="TreeGrafter"/>
</dbReference>
<feature type="region of interest" description="Disordered" evidence="3">
    <location>
        <begin position="62"/>
        <end position="99"/>
    </location>
</feature>
<dbReference type="SMART" id="SM00298">
    <property type="entry name" value="CHROMO"/>
    <property type="match status" value="1"/>
</dbReference>
<dbReference type="SUPFAM" id="SSF54160">
    <property type="entry name" value="Chromo domain-like"/>
    <property type="match status" value="1"/>
</dbReference>
<evidence type="ECO:0000256" key="2">
    <source>
        <dbReference type="ARBA" id="ARBA00023242"/>
    </source>
</evidence>
<dbReference type="GO" id="GO:0035102">
    <property type="term" value="C:PRC1 complex"/>
    <property type="evidence" value="ECO:0007669"/>
    <property type="project" value="TreeGrafter"/>
</dbReference>
<dbReference type="InterPro" id="IPR023779">
    <property type="entry name" value="Chromodomain_CS"/>
</dbReference>
<name>A0A6G1SL61_9ACAR</name>
<dbReference type="GO" id="GO:0000785">
    <property type="term" value="C:chromatin"/>
    <property type="evidence" value="ECO:0007669"/>
    <property type="project" value="TreeGrafter"/>
</dbReference>
<proteinExistence type="predicted"/>
<reference evidence="5" key="1">
    <citation type="submission" date="2018-10" db="EMBL/GenBank/DDBJ databases">
        <title>Transcriptome assembly of Aceria tosichella (Wheat curl mite) Type 2.</title>
        <authorList>
            <person name="Scully E.D."/>
            <person name="Geib S.M."/>
            <person name="Palmer N.A."/>
            <person name="Gupta A.K."/>
            <person name="Sarath G."/>
            <person name="Tatineni S."/>
        </authorList>
    </citation>
    <scope>NUCLEOTIDE SEQUENCE</scope>
    <source>
        <strain evidence="5">LincolnNE</strain>
    </source>
</reference>
<dbReference type="PANTHER" id="PTHR46389:SF3">
    <property type="entry name" value="POLYCOMB GROUP PROTEIN PC"/>
    <property type="match status" value="1"/>
</dbReference>
<dbReference type="Pfam" id="PF17218">
    <property type="entry name" value="CBX7_C"/>
    <property type="match status" value="1"/>
</dbReference>
<dbReference type="InterPro" id="IPR023780">
    <property type="entry name" value="Chromo_domain"/>
</dbReference>
<protein>
    <submittedName>
        <fullName evidence="5">Chromobox 7</fullName>
    </submittedName>
</protein>
<dbReference type="PROSITE" id="PS00598">
    <property type="entry name" value="CHROMO_1"/>
    <property type="match status" value="1"/>
</dbReference>
<accession>A0A6G1SL61</accession>
<dbReference type="InterPro" id="IPR000953">
    <property type="entry name" value="Chromo/chromo_shadow_dom"/>
</dbReference>
<comment type="subcellular location">
    <subcellularLocation>
        <location evidence="1">Nucleus</location>
    </subcellularLocation>
</comment>
<dbReference type="InterPro" id="IPR052458">
    <property type="entry name" value="PcG_PRC1-like_component"/>
</dbReference>
<gene>
    <name evidence="5" type="primary">Cbx7</name>
    <name evidence="5" type="ORF">g.20823</name>
</gene>
<dbReference type="GO" id="GO:0003682">
    <property type="term" value="F:chromatin binding"/>
    <property type="evidence" value="ECO:0007669"/>
    <property type="project" value="TreeGrafter"/>
</dbReference>
<evidence type="ECO:0000256" key="1">
    <source>
        <dbReference type="ARBA" id="ARBA00004123"/>
    </source>
</evidence>
<dbReference type="PROSITE" id="PS50013">
    <property type="entry name" value="CHROMO_2"/>
    <property type="match status" value="1"/>
</dbReference>
<keyword evidence="2" id="KW-0539">Nucleus</keyword>
<dbReference type="AlphaFoldDB" id="A0A6G1SL61"/>
<dbReference type="EMBL" id="GGYP01006367">
    <property type="protein sequence ID" value="MDE51138.1"/>
    <property type="molecule type" value="Transcribed_RNA"/>
</dbReference>
<evidence type="ECO:0000256" key="3">
    <source>
        <dbReference type="SAM" id="MobiDB-lite"/>
    </source>
</evidence>
<evidence type="ECO:0000313" key="5">
    <source>
        <dbReference type="EMBL" id="MDE51138.1"/>
    </source>
</evidence>
<dbReference type="Pfam" id="PF00385">
    <property type="entry name" value="Chromo"/>
    <property type="match status" value="1"/>
</dbReference>
<dbReference type="InterPro" id="IPR016197">
    <property type="entry name" value="Chromo-like_dom_sf"/>
</dbReference>
<feature type="domain" description="Chromo" evidence="4">
    <location>
        <begin position="8"/>
        <end position="66"/>
    </location>
</feature>
<evidence type="ECO:0000259" key="4">
    <source>
        <dbReference type="PROSITE" id="PS50013"/>
    </source>
</evidence>
<sequence length="156" mass="17919">MSQGQDIYICEKILKKRISKGIPLYLIKWKDYPMKASTWEPKENILDPQLLTSFEKELKRKKLNKKKLKRPNQTRASPEENGDGDQSNNNTLNNKTAAGKPQMIVFNPQSCKVDQPIEIVYEPELTRDPILVTDVTSEDFTVTISECRAPDGFFKT</sequence>
<dbReference type="PANTHER" id="PTHR46389">
    <property type="entry name" value="POLYCOMB GROUP PROTEIN PC"/>
    <property type="match status" value="1"/>
</dbReference>
<feature type="compositionally biased region" description="Polar residues" evidence="3">
    <location>
        <begin position="84"/>
        <end position="96"/>
    </location>
</feature>